<evidence type="ECO:0000313" key="7">
    <source>
        <dbReference type="EMBL" id="KIM30873.1"/>
    </source>
</evidence>
<dbReference type="InterPro" id="IPR011701">
    <property type="entry name" value="MFS"/>
</dbReference>
<gene>
    <name evidence="7" type="ORF">M408DRAFT_327816</name>
</gene>
<feature type="transmembrane region" description="Helical" evidence="6">
    <location>
        <begin position="180"/>
        <end position="201"/>
    </location>
</feature>
<accession>A0A0C2WXL5</accession>
<feature type="region of interest" description="Disordered" evidence="5">
    <location>
        <begin position="1"/>
        <end position="20"/>
    </location>
</feature>
<evidence type="ECO:0000313" key="8">
    <source>
        <dbReference type="Proteomes" id="UP000054097"/>
    </source>
</evidence>
<dbReference type="PANTHER" id="PTHR23507">
    <property type="entry name" value="ZGC:174356"/>
    <property type="match status" value="1"/>
</dbReference>
<name>A0A0C2WXL5_SERVB</name>
<evidence type="ECO:0000256" key="3">
    <source>
        <dbReference type="ARBA" id="ARBA00022989"/>
    </source>
</evidence>
<feature type="transmembrane region" description="Helical" evidence="6">
    <location>
        <begin position="277"/>
        <end position="299"/>
    </location>
</feature>
<evidence type="ECO:0000256" key="2">
    <source>
        <dbReference type="ARBA" id="ARBA00022692"/>
    </source>
</evidence>
<protein>
    <recommendedName>
        <fullName evidence="9">Major facilitator superfamily (MFS) profile domain-containing protein</fullName>
    </recommendedName>
</protein>
<reference evidence="8" key="2">
    <citation type="submission" date="2015-01" db="EMBL/GenBank/DDBJ databases">
        <title>Evolutionary Origins and Diversification of the Mycorrhizal Mutualists.</title>
        <authorList>
            <consortium name="DOE Joint Genome Institute"/>
            <consortium name="Mycorrhizal Genomics Consortium"/>
            <person name="Kohler A."/>
            <person name="Kuo A."/>
            <person name="Nagy L.G."/>
            <person name="Floudas D."/>
            <person name="Copeland A."/>
            <person name="Barry K.W."/>
            <person name="Cichocki N."/>
            <person name="Veneault-Fourrey C."/>
            <person name="LaButti K."/>
            <person name="Lindquist E.A."/>
            <person name="Lipzen A."/>
            <person name="Lundell T."/>
            <person name="Morin E."/>
            <person name="Murat C."/>
            <person name="Riley R."/>
            <person name="Ohm R."/>
            <person name="Sun H."/>
            <person name="Tunlid A."/>
            <person name="Henrissat B."/>
            <person name="Grigoriev I.V."/>
            <person name="Hibbett D.S."/>
            <person name="Martin F."/>
        </authorList>
    </citation>
    <scope>NUCLEOTIDE SEQUENCE [LARGE SCALE GENOMIC DNA]</scope>
    <source>
        <strain evidence="8">MAFF 305830</strain>
    </source>
</reference>
<dbReference type="OrthoDB" id="3026777at2759"/>
<comment type="subcellular location">
    <subcellularLocation>
        <location evidence="1">Membrane</location>
        <topology evidence="1">Multi-pass membrane protein</topology>
    </subcellularLocation>
</comment>
<dbReference type="HOGENOM" id="CLU_017517_1_0_1"/>
<dbReference type="InterPro" id="IPR036259">
    <property type="entry name" value="MFS_trans_sf"/>
</dbReference>
<evidence type="ECO:0000256" key="5">
    <source>
        <dbReference type="SAM" id="MobiDB-lite"/>
    </source>
</evidence>
<evidence type="ECO:0000256" key="4">
    <source>
        <dbReference type="ARBA" id="ARBA00023136"/>
    </source>
</evidence>
<feature type="transmembrane region" description="Helical" evidence="6">
    <location>
        <begin position="71"/>
        <end position="89"/>
    </location>
</feature>
<keyword evidence="2 6" id="KW-0812">Transmembrane</keyword>
<reference evidence="7 8" key="1">
    <citation type="submission" date="2014-04" db="EMBL/GenBank/DDBJ databases">
        <authorList>
            <consortium name="DOE Joint Genome Institute"/>
            <person name="Kuo A."/>
            <person name="Zuccaro A."/>
            <person name="Kohler A."/>
            <person name="Nagy L.G."/>
            <person name="Floudas D."/>
            <person name="Copeland A."/>
            <person name="Barry K.W."/>
            <person name="Cichocki N."/>
            <person name="Veneault-Fourrey C."/>
            <person name="LaButti K."/>
            <person name="Lindquist E.A."/>
            <person name="Lipzen A."/>
            <person name="Lundell T."/>
            <person name="Morin E."/>
            <person name="Murat C."/>
            <person name="Sun H."/>
            <person name="Tunlid A."/>
            <person name="Henrissat B."/>
            <person name="Grigoriev I.V."/>
            <person name="Hibbett D.S."/>
            <person name="Martin F."/>
            <person name="Nordberg H.P."/>
            <person name="Cantor M.N."/>
            <person name="Hua S.X."/>
        </authorList>
    </citation>
    <scope>NUCLEOTIDE SEQUENCE [LARGE SCALE GENOMIC DNA]</scope>
    <source>
        <strain evidence="7 8">MAFF 305830</strain>
    </source>
</reference>
<dbReference type="AlphaFoldDB" id="A0A0C2WXL5"/>
<dbReference type="PANTHER" id="PTHR23507:SF1">
    <property type="entry name" value="FI18259P1-RELATED"/>
    <property type="match status" value="1"/>
</dbReference>
<evidence type="ECO:0000256" key="6">
    <source>
        <dbReference type="SAM" id="Phobius"/>
    </source>
</evidence>
<feature type="transmembrane region" description="Helical" evidence="6">
    <location>
        <begin position="409"/>
        <end position="430"/>
    </location>
</feature>
<feature type="transmembrane region" description="Helical" evidence="6">
    <location>
        <begin position="213"/>
        <end position="236"/>
    </location>
</feature>
<sequence>MSSNGHSLPTRSTSRGSYQGVNTVREEIPANGTVDAGALEILPNLLSPSHEPSNALDERAKLPWYKRPSPVWLLVGTFMAAIATSITIAPRIELYIRLACQEIRPDYESISIKPGEIITWPSIIGTVALPRPSARCQSDPTIQAAVAELGATMTTTIGVLSCLTAGWWGKFCDRYGRLKVLAITTFGVLISDLVFISVALASNKLPFGYRFLLLSPIVDGLLGGIASGSAASHAYLSDTTTPANRSRVFSRLLGLLFCGVAVGPALGGVLISKTGDLLSVFYLSAALHATYFLCALFIVPESLTKRAAAANVEAARRKGEEDAIKLARKQENMTPIRKRMDQILRRVFFFFSPLSIFLPSKIPVSRRRDWNLTLLAISYGFVTLLMGSYQFKFQYASYVFGWGSQELGYWLTVIGILRAIHLIVILPAFIKYFGPKRQTNPTDETSVRGLPHDPAFDLVVARLSLGIELLQYTLAVLSQNTHLFIAATLISAFSGGYTPSTQALAVELSKRKSDANRAGSSPESFGQLFGALGVIQALCSQMLGPPLFGSVFVKTVKYFPKGIFVTGGCIVAVALFTLAFIRVSPPEVAADEEREPLLPDLVHDD</sequence>
<organism evidence="7 8">
    <name type="scientific">Serendipita vermifera MAFF 305830</name>
    <dbReference type="NCBI Taxonomy" id="933852"/>
    <lineage>
        <taxon>Eukaryota</taxon>
        <taxon>Fungi</taxon>
        <taxon>Dikarya</taxon>
        <taxon>Basidiomycota</taxon>
        <taxon>Agaricomycotina</taxon>
        <taxon>Agaricomycetes</taxon>
        <taxon>Sebacinales</taxon>
        <taxon>Serendipitaceae</taxon>
        <taxon>Serendipita</taxon>
    </lineage>
</organism>
<dbReference type="EMBL" id="KN824283">
    <property type="protein sequence ID" value="KIM30873.1"/>
    <property type="molecule type" value="Genomic_DNA"/>
</dbReference>
<proteinExistence type="predicted"/>
<feature type="transmembrane region" description="Helical" evidence="6">
    <location>
        <begin position="248"/>
        <end position="271"/>
    </location>
</feature>
<keyword evidence="8" id="KW-1185">Reference proteome</keyword>
<dbReference type="GO" id="GO:0016020">
    <property type="term" value="C:membrane"/>
    <property type="evidence" value="ECO:0007669"/>
    <property type="project" value="UniProtKB-SubCell"/>
</dbReference>
<evidence type="ECO:0000256" key="1">
    <source>
        <dbReference type="ARBA" id="ARBA00004141"/>
    </source>
</evidence>
<keyword evidence="4 6" id="KW-0472">Membrane</keyword>
<feature type="transmembrane region" description="Helical" evidence="6">
    <location>
        <begin position="563"/>
        <end position="581"/>
    </location>
</feature>
<dbReference type="GO" id="GO:0022857">
    <property type="term" value="F:transmembrane transporter activity"/>
    <property type="evidence" value="ECO:0007669"/>
    <property type="project" value="InterPro"/>
</dbReference>
<dbReference type="SUPFAM" id="SSF103473">
    <property type="entry name" value="MFS general substrate transporter"/>
    <property type="match status" value="1"/>
</dbReference>
<feature type="transmembrane region" description="Helical" evidence="6">
    <location>
        <begin position="370"/>
        <end position="389"/>
    </location>
</feature>
<keyword evidence="3 6" id="KW-1133">Transmembrane helix</keyword>
<dbReference type="Pfam" id="PF07690">
    <property type="entry name" value="MFS_1"/>
    <property type="match status" value="1"/>
</dbReference>
<dbReference type="Gene3D" id="1.20.1250.20">
    <property type="entry name" value="MFS general substrate transporter like domains"/>
    <property type="match status" value="1"/>
</dbReference>
<evidence type="ECO:0008006" key="9">
    <source>
        <dbReference type="Google" id="ProtNLM"/>
    </source>
</evidence>
<dbReference type="Proteomes" id="UP000054097">
    <property type="component" value="Unassembled WGS sequence"/>
</dbReference>